<keyword evidence="5" id="KW-0325">Glycoprotein</keyword>
<dbReference type="AlphaFoldDB" id="A0A915PR95"/>
<feature type="chain" id="PRO_5037319679" evidence="7">
    <location>
        <begin position="22"/>
        <end position="563"/>
    </location>
</feature>
<dbReference type="PANTHER" id="PTHR11010">
    <property type="entry name" value="PROTEASE S28 PRO-X CARBOXYPEPTIDASE-RELATED"/>
    <property type="match status" value="1"/>
</dbReference>
<evidence type="ECO:0000256" key="3">
    <source>
        <dbReference type="ARBA" id="ARBA00022729"/>
    </source>
</evidence>
<dbReference type="PANTHER" id="PTHR11010:SF117">
    <property type="entry name" value="SERINE PROTEASE 16"/>
    <property type="match status" value="1"/>
</dbReference>
<feature type="signal peptide" evidence="7">
    <location>
        <begin position="1"/>
        <end position="21"/>
    </location>
</feature>
<dbReference type="WBParaSite" id="sdigi.contig20.g1769.t1">
    <property type="protein sequence ID" value="sdigi.contig20.g1769.t1"/>
    <property type="gene ID" value="sdigi.contig20.g1769"/>
</dbReference>
<keyword evidence="2" id="KW-0645">Protease</keyword>
<evidence type="ECO:0000256" key="6">
    <source>
        <dbReference type="SAM" id="MobiDB-lite"/>
    </source>
</evidence>
<evidence type="ECO:0000256" key="5">
    <source>
        <dbReference type="ARBA" id="ARBA00023180"/>
    </source>
</evidence>
<proteinExistence type="inferred from homology"/>
<evidence type="ECO:0000313" key="9">
    <source>
        <dbReference type="WBParaSite" id="sdigi.contig20.g1769.t1"/>
    </source>
</evidence>
<evidence type="ECO:0000313" key="8">
    <source>
        <dbReference type="Proteomes" id="UP000887581"/>
    </source>
</evidence>
<dbReference type="InterPro" id="IPR029058">
    <property type="entry name" value="AB_hydrolase_fold"/>
</dbReference>
<dbReference type="InterPro" id="IPR008758">
    <property type="entry name" value="Peptidase_S28"/>
</dbReference>
<evidence type="ECO:0000256" key="4">
    <source>
        <dbReference type="ARBA" id="ARBA00022801"/>
    </source>
</evidence>
<accession>A0A915PR95</accession>
<sequence length="563" mass="63596">MLRQVLLLLLCSLMCRWITEASELPVDREDSTTVPSRFYLEIFHSENQENGAHRRPAPPPIGRSSLKQKLDHFSSNDGRNWRQVAWLIVISFLMNDTFVSLQLTILRINQEHSPLQFYTHRKSPQQRPDGAVFLVVGGEDGADRAWLSNQGLPYVQLADQINASIFMLEHRFYGNSRPTNDTSVRNLKYLNAKQAVEDIDRFVQEMNQRERLTNPKWITFGGSYSGQICSCRSSHISKQEKANVSASAETSPPAFLVKLIGNLAAWAREKHSRTIRAAVASSAPLQAKLNFKGKKMREMSTTLPGRRELVRIFKLDDSLIRPTVSQKDIANFFLVISNYISFIVMHSGINVKGHRDLLTLDTMCTKLTHSPSLQSIRVLIGMVMTSQGKSPQSAIDVGYDSFLEFMRDERWNARNAQPRAWLYQNCHEFGHFRTSEELNGLFGGTLPLSFFLARCTDVFGGHFSPENTEKRIAETNEYFGGNQHFQATDVILSNGSDDPWTLLGVYSGTSAIGNYIVCIEETLMSEIAGTSHVADFYPPSNSDSNALRAAQYRIIKMIQKIVL</sequence>
<dbReference type="SUPFAM" id="SSF53474">
    <property type="entry name" value="alpha/beta-Hydrolases"/>
    <property type="match status" value="1"/>
</dbReference>
<evidence type="ECO:0000256" key="2">
    <source>
        <dbReference type="ARBA" id="ARBA00022670"/>
    </source>
</evidence>
<dbReference type="Gene3D" id="3.40.50.1820">
    <property type="entry name" value="alpha/beta hydrolase"/>
    <property type="match status" value="2"/>
</dbReference>
<dbReference type="GO" id="GO:0008239">
    <property type="term" value="F:dipeptidyl-peptidase activity"/>
    <property type="evidence" value="ECO:0007669"/>
    <property type="project" value="TreeGrafter"/>
</dbReference>
<dbReference type="GO" id="GO:0070008">
    <property type="term" value="F:serine-type exopeptidase activity"/>
    <property type="evidence" value="ECO:0007669"/>
    <property type="project" value="InterPro"/>
</dbReference>
<protein>
    <submittedName>
        <fullName evidence="9">Uncharacterized protein</fullName>
    </submittedName>
</protein>
<evidence type="ECO:0000256" key="1">
    <source>
        <dbReference type="ARBA" id="ARBA00011079"/>
    </source>
</evidence>
<name>A0A915PR95_9BILA</name>
<reference evidence="9" key="1">
    <citation type="submission" date="2022-11" db="UniProtKB">
        <authorList>
            <consortium name="WormBaseParasite"/>
        </authorList>
    </citation>
    <scope>IDENTIFICATION</scope>
</reference>
<evidence type="ECO:0000256" key="7">
    <source>
        <dbReference type="SAM" id="SignalP"/>
    </source>
</evidence>
<dbReference type="Proteomes" id="UP000887581">
    <property type="component" value="Unplaced"/>
</dbReference>
<organism evidence="8 9">
    <name type="scientific">Setaria digitata</name>
    <dbReference type="NCBI Taxonomy" id="48799"/>
    <lineage>
        <taxon>Eukaryota</taxon>
        <taxon>Metazoa</taxon>
        <taxon>Ecdysozoa</taxon>
        <taxon>Nematoda</taxon>
        <taxon>Chromadorea</taxon>
        <taxon>Rhabditida</taxon>
        <taxon>Spirurina</taxon>
        <taxon>Spiruromorpha</taxon>
        <taxon>Filarioidea</taxon>
        <taxon>Setariidae</taxon>
        <taxon>Setaria</taxon>
    </lineage>
</organism>
<keyword evidence="4" id="KW-0378">Hydrolase</keyword>
<keyword evidence="8" id="KW-1185">Reference proteome</keyword>
<keyword evidence="3 7" id="KW-0732">Signal</keyword>
<comment type="similarity">
    <text evidence="1">Belongs to the peptidase S28 family.</text>
</comment>
<dbReference type="Pfam" id="PF05577">
    <property type="entry name" value="Peptidase_S28"/>
    <property type="match status" value="3"/>
</dbReference>
<feature type="region of interest" description="Disordered" evidence="6">
    <location>
        <begin position="48"/>
        <end position="67"/>
    </location>
</feature>
<dbReference type="GO" id="GO:0006508">
    <property type="term" value="P:proteolysis"/>
    <property type="evidence" value="ECO:0007669"/>
    <property type="project" value="UniProtKB-KW"/>
</dbReference>